<dbReference type="EMBL" id="JAQQWK010000001">
    <property type="protein sequence ID" value="KAK8055228.1"/>
    <property type="molecule type" value="Genomic_DNA"/>
</dbReference>
<proteinExistence type="predicted"/>
<accession>A0ABR1U8L3</accession>
<comment type="caution">
    <text evidence="1">The sequence shown here is derived from an EMBL/GenBank/DDBJ whole genome shotgun (WGS) entry which is preliminary data.</text>
</comment>
<protein>
    <submittedName>
        <fullName evidence="1">Uncharacterized protein</fullName>
    </submittedName>
</protein>
<dbReference type="Proteomes" id="UP001444661">
    <property type="component" value="Unassembled WGS sequence"/>
</dbReference>
<organism evidence="1 2">
    <name type="scientific">Apiospora rasikravindrae</name>
    <dbReference type="NCBI Taxonomy" id="990691"/>
    <lineage>
        <taxon>Eukaryota</taxon>
        <taxon>Fungi</taxon>
        <taxon>Dikarya</taxon>
        <taxon>Ascomycota</taxon>
        <taxon>Pezizomycotina</taxon>
        <taxon>Sordariomycetes</taxon>
        <taxon>Xylariomycetidae</taxon>
        <taxon>Amphisphaeriales</taxon>
        <taxon>Apiosporaceae</taxon>
        <taxon>Apiospora</taxon>
    </lineage>
</organism>
<evidence type="ECO:0000313" key="1">
    <source>
        <dbReference type="EMBL" id="KAK8055228.1"/>
    </source>
</evidence>
<name>A0ABR1U8L3_9PEZI</name>
<gene>
    <name evidence="1" type="ORF">PG993_000455</name>
</gene>
<sequence length="99" mass="10951">MIVVVESAAVIRRHLTRRRRIWDADGEPVDLGPLGVQDAQRVLEGLLSGEAGPVHNHERVGGCPRFLLLPLAHRSTVADGQRVDQRLWEIHTHLGLVAS</sequence>
<reference evidence="1 2" key="1">
    <citation type="submission" date="2023-01" db="EMBL/GenBank/DDBJ databases">
        <title>Analysis of 21 Apiospora genomes using comparative genomics revels a genus with tremendous synthesis potential of carbohydrate active enzymes and secondary metabolites.</title>
        <authorList>
            <person name="Sorensen T."/>
        </authorList>
    </citation>
    <scope>NUCLEOTIDE SEQUENCE [LARGE SCALE GENOMIC DNA]</scope>
    <source>
        <strain evidence="1 2">CBS 33761</strain>
    </source>
</reference>
<keyword evidence="2" id="KW-1185">Reference proteome</keyword>
<evidence type="ECO:0000313" key="2">
    <source>
        <dbReference type="Proteomes" id="UP001444661"/>
    </source>
</evidence>